<sequence length="175" mass="19618">MEHIPEQNRPGIAALKLPANIARLVAQADNLMITPDGAVEKGQLQTQEHRHVTVFELPRTDKKLAMVHEVMKELKALFGWNEEIKWLTKDLVLECSALSLPPGTTCVIIPQPYPQESQVIFHREKQVLGMPDWKSSIAYMLEPGISIRVKGTARFYAITFPAPPAELGGPKEWAM</sequence>
<accession>A0AAI9V3Y7</accession>
<protein>
    <submittedName>
        <fullName evidence="1">Uncharacterized protein</fullName>
    </submittedName>
</protein>
<keyword evidence="2" id="KW-1185">Reference proteome</keyword>
<evidence type="ECO:0000313" key="2">
    <source>
        <dbReference type="Proteomes" id="UP001239213"/>
    </source>
</evidence>
<name>A0AAI9V3Y7_9PEZI</name>
<reference evidence="1" key="1">
    <citation type="submission" date="2016-11" db="EMBL/GenBank/DDBJ databases">
        <title>The genome sequence of Colletotrichum cuscutae.</title>
        <authorList>
            <person name="Baroncelli R."/>
        </authorList>
    </citation>
    <scope>NUCLEOTIDE SEQUENCE</scope>
    <source>
        <strain evidence="1">IMI 304802</strain>
    </source>
</reference>
<comment type="caution">
    <text evidence="1">The sequence shown here is derived from an EMBL/GenBank/DDBJ whole genome shotgun (WGS) entry which is preliminary data.</text>
</comment>
<dbReference type="Proteomes" id="UP001239213">
    <property type="component" value="Unassembled WGS sequence"/>
</dbReference>
<dbReference type="AlphaFoldDB" id="A0AAI9V3Y7"/>
<evidence type="ECO:0000313" key="1">
    <source>
        <dbReference type="EMBL" id="KAK1470175.1"/>
    </source>
</evidence>
<dbReference type="EMBL" id="MPDP01000246">
    <property type="protein sequence ID" value="KAK1470175.1"/>
    <property type="molecule type" value="Genomic_DNA"/>
</dbReference>
<proteinExistence type="predicted"/>
<organism evidence="1 2">
    <name type="scientific">Colletotrichum cuscutae</name>
    <dbReference type="NCBI Taxonomy" id="1209917"/>
    <lineage>
        <taxon>Eukaryota</taxon>
        <taxon>Fungi</taxon>
        <taxon>Dikarya</taxon>
        <taxon>Ascomycota</taxon>
        <taxon>Pezizomycotina</taxon>
        <taxon>Sordariomycetes</taxon>
        <taxon>Hypocreomycetidae</taxon>
        <taxon>Glomerellales</taxon>
        <taxon>Glomerellaceae</taxon>
        <taxon>Colletotrichum</taxon>
        <taxon>Colletotrichum acutatum species complex</taxon>
    </lineage>
</organism>
<gene>
    <name evidence="1" type="ORF">CCUS01_06560</name>
</gene>